<feature type="compositionally biased region" description="Polar residues" evidence="9">
    <location>
        <begin position="460"/>
        <end position="476"/>
    </location>
</feature>
<feature type="region of interest" description="Disordered" evidence="9">
    <location>
        <begin position="499"/>
        <end position="536"/>
    </location>
</feature>
<keyword evidence="3 10" id="KW-0812">Transmembrane</keyword>
<dbReference type="SUPFAM" id="SSF50494">
    <property type="entry name" value="Trypsin-like serine proteases"/>
    <property type="match status" value="1"/>
</dbReference>
<reference evidence="13" key="1">
    <citation type="submission" date="2011-08" db="EMBL/GenBank/DDBJ databases">
        <authorList>
            <person name="Rombauts S."/>
        </authorList>
    </citation>
    <scope>NUCLEOTIDE SEQUENCE</scope>
    <source>
        <strain evidence="13">London</strain>
    </source>
</reference>
<dbReference type="SMART" id="SM00020">
    <property type="entry name" value="Tryp_SPc"/>
    <property type="match status" value="1"/>
</dbReference>
<dbReference type="OrthoDB" id="9990982at2759"/>
<dbReference type="Pfam" id="PF00057">
    <property type="entry name" value="Ldl_recept_a"/>
    <property type="match status" value="3"/>
</dbReference>
<dbReference type="Gene3D" id="4.10.400.10">
    <property type="entry name" value="Low-density Lipoprotein Receptor"/>
    <property type="match status" value="5"/>
</dbReference>
<dbReference type="Proteomes" id="UP000015104">
    <property type="component" value="Unassembled WGS sequence"/>
</dbReference>
<evidence type="ECO:0000256" key="5">
    <source>
        <dbReference type="ARBA" id="ARBA00022989"/>
    </source>
</evidence>
<evidence type="ECO:0000256" key="7">
    <source>
        <dbReference type="ARBA" id="ARBA00023157"/>
    </source>
</evidence>
<feature type="compositionally biased region" description="Low complexity" evidence="9">
    <location>
        <begin position="1178"/>
        <end position="1196"/>
    </location>
</feature>
<dbReference type="PROSITE" id="PS50068">
    <property type="entry name" value="LDLRA_2"/>
    <property type="match status" value="5"/>
</dbReference>
<feature type="disulfide bond" evidence="8">
    <location>
        <begin position="913"/>
        <end position="928"/>
    </location>
</feature>
<dbReference type="KEGG" id="tut:107362871"/>
<feature type="compositionally biased region" description="Low complexity" evidence="9">
    <location>
        <begin position="1123"/>
        <end position="1162"/>
    </location>
</feature>
<reference evidence="12" key="2">
    <citation type="submission" date="2015-06" db="UniProtKB">
        <authorList>
            <consortium name="EnsemblMetazoa"/>
        </authorList>
    </citation>
    <scope>IDENTIFICATION</scope>
</reference>
<feature type="region of interest" description="Disordered" evidence="9">
    <location>
        <begin position="445"/>
        <end position="483"/>
    </location>
</feature>
<dbReference type="PROSITE" id="PS50240">
    <property type="entry name" value="TRYPSIN_DOM"/>
    <property type="match status" value="1"/>
</dbReference>
<keyword evidence="5 10" id="KW-1133">Transmembrane helix</keyword>
<evidence type="ECO:0000256" key="6">
    <source>
        <dbReference type="ARBA" id="ARBA00023136"/>
    </source>
</evidence>
<evidence type="ECO:0000256" key="10">
    <source>
        <dbReference type="SAM" id="Phobius"/>
    </source>
</evidence>
<dbReference type="PRINTS" id="PR00261">
    <property type="entry name" value="LDLRECEPTOR"/>
</dbReference>
<evidence type="ECO:0000259" key="11">
    <source>
        <dbReference type="PROSITE" id="PS50240"/>
    </source>
</evidence>
<feature type="disulfide bond" evidence="8">
    <location>
        <begin position="874"/>
        <end position="889"/>
    </location>
</feature>
<evidence type="ECO:0000256" key="4">
    <source>
        <dbReference type="ARBA" id="ARBA00022737"/>
    </source>
</evidence>
<feature type="region of interest" description="Disordered" evidence="9">
    <location>
        <begin position="1123"/>
        <end position="1200"/>
    </location>
</feature>
<dbReference type="CDD" id="cd00112">
    <property type="entry name" value="LDLa"/>
    <property type="match status" value="5"/>
</dbReference>
<feature type="compositionally biased region" description="Polar residues" evidence="9">
    <location>
        <begin position="1685"/>
        <end position="1729"/>
    </location>
</feature>
<dbReference type="SUPFAM" id="SSF57424">
    <property type="entry name" value="LDL receptor-like module"/>
    <property type="match status" value="5"/>
</dbReference>
<dbReference type="GO" id="GO:0016192">
    <property type="term" value="P:vesicle-mediated transport"/>
    <property type="evidence" value="ECO:0007669"/>
    <property type="project" value="UniProtKB-ARBA"/>
</dbReference>
<dbReference type="EMBL" id="CAEY01002009">
    <property type="status" value="NOT_ANNOTATED_CDS"/>
    <property type="molecule type" value="Genomic_DNA"/>
</dbReference>
<organism evidence="12 13">
    <name type="scientific">Tetranychus urticae</name>
    <name type="common">Two-spotted spider mite</name>
    <dbReference type="NCBI Taxonomy" id="32264"/>
    <lineage>
        <taxon>Eukaryota</taxon>
        <taxon>Metazoa</taxon>
        <taxon>Ecdysozoa</taxon>
        <taxon>Arthropoda</taxon>
        <taxon>Chelicerata</taxon>
        <taxon>Arachnida</taxon>
        <taxon>Acari</taxon>
        <taxon>Acariformes</taxon>
        <taxon>Trombidiformes</taxon>
        <taxon>Prostigmata</taxon>
        <taxon>Eleutherengona</taxon>
        <taxon>Raphignathae</taxon>
        <taxon>Tetranychoidea</taxon>
        <taxon>Tetranychidae</taxon>
        <taxon>Tetranychus</taxon>
    </lineage>
</organism>
<dbReference type="GO" id="GO:0004252">
    <property type="term" value="F:serine-type endopeptidase activity"/>
    <property type="evidence" value="ECO:0007669"/>
    <property type="project" value="InterPro"/>
</dbReference>
<feature type="disulfide bond" evidence="8">
    <location>
        <begin position="934"/>
        <end position="946"/>
    </location>
</feature>
<dbReference type="InterPro" id="IPR036055">
    <property type="entry name" value="LDL_receptor-like_sf"/>
</dbReference>
<protein>
    <recommendedName>
        <fullName evidence="11">Peptidase S1 domain-containing protein</fullName>
    </recommendedName>
</protein>
<evidence type="ECO:0000256" key="8">
    <source>
        <dbReference type="PROSITE-ProRule" id="PRU00124"/>
    </source>
</evidence>
<keyword evidence="13" id="KW-1185">Reference proteome</keyword>
<feature type="disulfide bond" evidence="8">
    <location>
        <begin position="953"/>
        <end position="968"/>
    </location>
</feature>
<dbReference type="HOGENOM" id="CLU_239174_0_0_1"/>
<sequence length="1739" mass="189166">MSNNTISTNISISNNSTDQMMEGLSIKRVETLNISDPEKNIKPGKRANCRLFCSGFLFGLISTILIFAVTLYVFDYMGTIVLEMPYSPWRQHQSSTFNRTGKEFPSPHYSEGSLVQDESGHNPQRHHFDPISRSYVLPDRFNSTSLNQLNNSLRLIQSQNPESGNRVIAGDLLVNSGNELDVTANYNGTLQFTDEFDHNNTSDDDISHHPFEPVHFDDKDVSVDSLYNQARRDGKTIDLSQRSTPPTPQSSPMNVTVHYNSSELSSTSSTKSSVDMTMMVMETTSNNSFPSLPITMNPPEMTKITREILNYTNDGIARINEGLNSVAISSNLQSTPMLNNDSTTLMPNLLTTITIGFIENAENMSTLDGFNQSTLFPPTSSVVATELPETGMVIDLTVNGSNSQPLVNSSSIDLTPNNLQNLPPNETMSAFNDTKHSDVVNTDVYNNNNNNTNDEKLTLNPKNVTNSSTASLKGIQSSTSRPTTVLTTTLKSVTQSNEALPVLSSSGEKSSTLSSQSTTQSSSSLSYSSESDTRTGFDSIREATNERNKKHETTPANYLLINSINGTIDEPFNQTDSRTGNLTRQPEINGLSTINSTIVTQKVEIIMTTTPLTSFTYSLSTTTNYTNNQTNPTPTTTNGQFNDETAKISHNSDYNQTVNPAKLDYNISSSTTEGNVHETTQPTMNPVKQPTIILNNTDPTVSNGYENVTKSSLPVNPVNLNGTNNDEKPILNVTNWEQEANVSLIANVTYLNSEVETVNLTSIANGTNPEIIGNVTESINGTNTVNVTFTDYPVNTTMESIIGTTASPLECNVKQIRCFVDHDKEACLSAEALCDGIKDCADGSDEADCLTSCGSNFKCANESKVNCISRKNHCDGIWDCDDGSDESNCYFPSCENQLSCADKSSCLLPIQVCDGKYDCRDHSDEQECVDHSTCLSVGKFFCDNMCVESSLRCDGSKDCIDGTDESNCTCTVDEYKCWNGDCIDKTLVCDGQRHCHVDGSDEWSCVKTDENNVVSMVNPSTGNWALVCADESSLSESDYSKLCQKMGLESAINYTTAMVKTIGEVEWVTYNGSSVISIENCNSSSILILSCQTFKCSMMATPLEPSISSSPPPSSSLPLVITSSPTPSTSTTISTTTFNSTSTPTTKSNTIVTTMATTTQETMKNSSSPQTSSTPLNQTTPSSVPTSTQPTVATPTGSPSSTITASLLALPAINSNVPLSRATRATSPNEIQSMVIIEANRTKSTGKKQCLAQIISPMWLLSSAECLRQIIDEPLIVKANSSRFLGAVDRVILHPHTSKFRYLYIRDFDLALINLKQPLPLSSSLMSSICLPESDVASDITCFMPVLGETEARPYLIQDRSMCNDRRHFNSSINQRQICASPSDESPDSVPDPGSNLVCLSSSTEWFIGGFVSYASPRTSYTKHPSVFSNIFAMKDFINQVVANHLYQSKMEARYNYTFDLSSPVLNNITTIDETVDKNIDNAAKSAPKFTHDNLKDVSNISTVNGTSYQPLSDMDMKKAADRSRSLNLDSSNSSAYTRPNESPLVNVSLTKEMDYQEINHNNSLKDDIKLLNGLNDSNSNTLRSENGRSMDLTDIVDSNRTILDQFLINSTLETLTTTNKSILLNDTLVPSSYQTTLSPISSTYSPESSAFSLSSTSSPVPSSLPLSLSSSSPPPPTSQSLALGSSQSISTTTLPQTLPYSFSPSTTPTDKTSMTAPKTSKSPSTLGVNNVLNVTSKL</sequence>
<dbReference type="PANTHER" id="PTHR24270">
    <property type="entry name" value="LOW-DENSITY LIPOPROTEIN RECEPTOR-RELATED"/>
    <property type="match status" value="1"/>
</dbReference>
<evidence type="ECO:0000256" key="3">
    <source>
        <dbReference type="ARBA" id="ARBA00022692"/>
    </source>
</evidence>
<keyword evidence="7 8" id="KW-1015">Disulfide bond</keyword>
<comment type="subcellular location">
    <subcellularLocation>
        <location evidence="2">Endomembrane system</location>
    </subcellularLocation>
    <subcellularLocation>
        <location evidence="1">Membrane</location>
        <topology evidence="1">Single-pass membrane protein</topology>
    </subcellularLocation>
</comment>
<feature type="region of interest" description="Disordered" evidence="9">
    <location>
        <begin position="233"/>
        <end position="271"/>
    </location>
</feature>
<proteinExistence type="predicted"/>
<feature type="domain" description="Peptidase S1" evidence="11">
    <location>
        <begin position="1212"/>
        <end position="1443"/>
    </location>
</feature>
<gene>
    <name evidence="12" type="primary">107362871</name>
</gene>
<dbReference type="eggNOG" id="KOG3509">
    <property type="taxonomic scope" value="Eukaryota"/>
</dbReference>
<dbReference type="InterPro" id="IPR002172">
    <property type="entry name" value="LDrepeatLR_classA_rpt"/>
</dbReference>
<dbReference type="STRING" id="32264.T1KD46"/>
<dbReference type="PROSITE" id="PS01209">
    <property type="entry name" value="LDLRA_1"/>
    <property type="match status" value="3"/>
</dbReference>
<dbReference type="GO" id="GO:0012505">
    <property type="term" value="C:endomembrane system"/>
    <property type="evidence" value="ECO:0007669"/>
    <property type="project" value="UniProtKB-SubCell"/>
</dbReference>
<evidence type="ECO:0000256" key="2">
    <source>
        <dbReference type="ARBA" id="ARBA00004308"/>
    </source>
</evidence>
<dbReference type="GO" id="GO:0005886">
    <property type="term" value="C:plasma membrane"/>
    <property type="evidence" value="ECO:0007669"/>
    <property type="project" value="TreeGrafter"/>
</dbReference>
<dbReference type="InterPro" id="IPR001254">
    <property type="entry name" value="Trypsin_dom"/>
</dbReference>
<dbReference type="eggNOG" id="KOG3627">
    <property type="taxonomic scope" value="Eukaryota"/>
</dbReference>
<dbReference type="InterPro" id="IPR043504">
    <property type="entry name" value="Peptidase_S1_PA_chymotrypsin"/>
</dbReference>
<feature type="region of interest" description="Disordered" evidence="9">
    <location>
        <begin position="1663"/>
        <end position="1729"/>
    </location>
</feature>
<dbReference type="InterPro" id="IPR023415">
    <property type="entry name" value="LDLR_class-A_CS"/>
</dbReference>
<dbReference type="Gene3D" id="2.40.10.10">
    <property type="entry name" value="Trypsin-like serine proteases"/>
    <property type="match status" value="2"/>
</dbReference>
<evidence type="ECO:0000313" key="12">
    <source>
        <dbReference type="EnsemblMetazoa" id="tetur09g01640.1"/>
    </source>
</evidence>
<dbReference type="InterPro" id="IPR050685">
    <property type="entry name" value="LDLR"/>
</dbReference>
<name>T1KD46_TETUR</name>
<accession>T1KD46</accession>
<feature type="disulfide bond" evidence="8">
    <location>
        <begin position="970"/>
        <end position="982"/>
    </location>
</feature>
<feature type="compositionally biased region" description="Low complexity" evidence="9">
    <location>
        <begin position="1526"/>
        <end position="1536"/>
    </location>
</feature>
<dbReference type="OMA" id="NETSRVH"/>
<dbReference type="GO" id="GO:0006508">
    <property type="term" value="P:proteolysis"/>
    <property type="evidence" value="ECO:0007669"/>
    <property type="project" value="InterPro"/>
</dbReference>
<feature type="compositionally biased region" description="Basic and acidic residues" evidence="9">
    <location>
        <begin position="1515"/>
        <end position="1525"/>
    </location>
</feature>
<feature type="compositionally biased region" description="Polar residues" evidence="9">
    <location>
        <begin position="1163"/>
        <end position="1177"/>
    </location>
</feature>
<feature type="compositionally biased region" description="Low complexity" evidence="9">
    <location>
        <begin position="261"/>
        <end position="271"/>
    </location>
</feature>
<dbReference type="SMART" id="SM00192">
    <property type="entry name" value="LDLa"/>
    <property type="match status" value="5"/>
</dbReference>
<dbReference type="EnsemblMetazoa" id="tetur09g01640.1">
    <property type="protein sequence ID" value="tetur09g01640.1"/>
    <property type="gene ID" value="tetur09g01640"/>
</dbReference>
<evidence type="ECO:0000256" key="1">
    <source>
        <dbReference type="ARBA" id="ARBA00004167"/>
    </source>
</evidence>
<keyword evidence="4" id="KW-0677">Repeat</keyword>
<dbReference type="InterPro" id="IPR009003">
    <property type="entry name" value="Peptidase_S1_PA"/>
</dbReference>
<keyword evidence="6 10" id="KW-0472">Membrane</keyword>
<feature type="region of interest" description="Disordered" evidence="9">
    <location>
        <begin position="1509"/>
        <end position="1542"/>
    </location>
</feature>
<feature type="transmembrane region" description="Helical" evidence="10">
    <location>
        <begin position="51"/>
        <end position="74"/>
    </location>
</feature>
<feature type="region of interest" description="Disordered" evidence="9">
    <location>
        <begin position="97"/>
        <end position="124"/>
    </location>
</feature>
<feature type="compositionally biased region" description="Low complexity" evidence="9">
    <location>
        <begin position="503"/>
        <end position="530"/>
    </location>
</feature>
<evidence type="ECO:0000256" key="9">
    <source>
        <dbReference type="SAM" id="MobiDB-lite"/>
    </source>
</evidence>
<feature type="compositionally biased region" description="Low complexity" evidence="9">
    <location>
        <begin position="1663"/>
        <end position="1672"/>
    </location>
</feature>
<comment type="caution">
    <text evidence="8">Lacks conserved residue(s) required for the propagation of feature annotation.</text>
</comment>
<evidence type="ECO:0000313" key="13">
    <source>
        <dbReference type="Proteomes" id="UP000015104"/>
    </source>
</evidence>
<feature type="disulfide bond" evidence="8">
    <location>
        <begin position="834"/>
        <end position="849"/>
    </location>
</feature>
<feature type="disulfide bond" evidence="8">
    <location>
        <begin position="894"/>
        <end position="906"/>
    </location>
</feature>